<evidence type="ECO:0000313" key="2">
    <source>
        <dbReference type="Proteomes" id="UP001531446"/>
    </source>
</evidence>
<dbReference type="EMBL" id="OX365879">
    <property type="protein sequence ID" value="CAI4043387.1"/>
    <property type="molecule type" value="Genomic_DNA"/>
</dbReference>
<keyword evidence="2" id="KW-1185">Reference proteome</keyword>
<proteinExistence type="predicted"/>
<reference evidence="1" key="1">
    <citation type="submission" date="2022-10" db="EMBL/GenBank/DDBJ databases">
        <authorList>
            <person name="Bize A."/>
        </authorList>
    </citation>
    <scope>NUCLEOTIDE SEQUENCE [LARGE SCALE GENOMIC DNA]</scope>
</reference>
<sequence length="1308" mass="143264">MTVECKIGPIELDTAQLVDGDVNERSQSLERYLSPGGRRISQGPQDKSEAFSIFCKKQKALEISGLAGWRELEWIDSSTSLINNEDIVHRGWGALGKTDLIVYPGEYCDLDLELDIISPNEDEFLLMDYVKGAFSQLLVGYEEDAREYLVQDPFDVFSDQVWTDPQSYRMSSPVVSATSGILYLQGIKSSGSYGALFTRLREVLPSEFTLETGIDFNVSYTPASTSAVYLSTIITTKSSWNDFFSTDVAYSEFKDAIVVALGVTYSGGAKKYSIYIYSYDKDGNESSLIVPYYVSLGVYDLKINVKDDGNLEIYINNVKKYSGPSGLSTVHEGLYAGYALDISDTATPSATYNMKATYMNISVDRTFPQQVMLPPYSRTPETPTTYRQTMWGDLPVFENPSSGVPFQTSPEDYDKGGPRAWSDDNEDGELRRIFNPEEVIDLGENKKIVYNNLVDANIATATSKLGTTSKFGVFGANIASSPENVDLETGKTRSLKIFTEGSVSGEGYRLYSNGGAASPGKQYVTRLRFTGESGIVSVVLSFRGSGNWLQSFYSSNITLDGSVHEVTVTGTAPAETVSVDAFIATTGTVQEIEFNLLEEIILEGNSIPDYDYMDPETGDLVKEIREKSTQFYLENGIIKVEPTHDTVNIYVFESLLTDNQHNVGTNLSGIFGWSSQSLNYELSRDTSLFKTGGGSAKLRSTYNGTQNVSIILGGSGIRYPIDPSEKYYLTALQLMIESLTDKTLMARFLWYDSDGNPLTGDDQWTFVNLGVARNLEWFEVLEEEIIPPESAASCYIDFYVEGLLKDEILWYDSCQFGKWTKMEEVPIGNNEPIREIQIKEINRENITIRINRTDWTIRRGDPVVKVQHPYDDLGMSLVTCYQHDGTITTNPKAGDNITMNTQHYLLRWEAGPNLMGTYKWAHSVLGNDGKIYGIPDRAQDILIVDPSTGTAQRDTMGATIPKTTGDLWLGGVKANNGKIYCIPFDATSILIIDPATSSATTSTMGATLTGSGKWHGGVLGDDGKIYGIPYDATDILIIDPAAGTATRSAMGATLTGSGKWAGGALANTGKIYAAPNMATDILIINPTGGTATRDNMGLTLSGSNKYIGAVKDPVRNSIYCIPNNALKILLIVPGEETALFMNGPDLVGNDKWCNAAVGSDNKIYGIPSSANDMLIINPIPVTFTRSNMGCTDLVEVYKWFSGCPGSDGNIYGIPEDVDDFLIINPAAGTATRDKLNFHSCDDPLTPQQKRLMIVQTSPTTIKSDKIPATAYTGLGVYDKDDPSTGPSGYITLAGCFVNRGRQKMKIIK</sequence>
<accession>A0ABM9HVI7</accession>
<dbReference type="Proteomes" id="UP001531446">
    <property type="component" value="Segment"/>
</dbReference>
<name>A0ABM9HVI7_9VIRU</name>
<organism evidence="1 2">
    <name type="scientific">uncultured archaeal virus</name>
    <dbReference type="NCBI Taxonomy" id="1960247"/>
    <lineage>
        <taxon>Viruses</taxon>
        <taxon>environmental samples</taxon>
    </lineage>
</organism>
<protein>
    <submittedName>
        <fullName evidence="1">Uncharacterized protein</fullName>
    </submittedName>
</protein>
<evidence type="ECO:0000313" key="1">
    <source>
        <dbReference type="EMBL" id="CAI4043387.1"/>
    </source>
</evidence>
<gene>
    <name evidence="1" type="ORF">CTG158_LOCUS23</name>
</gene>
<dbReference type="SUPFAM" id="SSF101898">
    <property type="entry name" value="NHL repeat"/>
    <property type="match status" value="1"/>
</dbReference>